<organism evidence="1">
    <name type="scientific">uncultured Nocardioides sp</name>
    <dbReference type="NCBI Taxonomy" id="198441"/>
    <lineage>
        <taxon>Bacteria</taxon>
        <taxon>Bacillati</taxon>
        <taxon>Actinomycetota</taxon>
        <taxon>Actinomycetes</taxon>
        <taxon>Propionibacteriales</taxon>
        <taxon>Nocardioidaceae</taxon>
        <taxon>Nocardioides</taxon>
        <taxon>environmental samples</taxon>
    </lineage>
</organism>
<dbReference type="InterPro" id="IPR032580">
    <property type="entry name" value="SatD"/>
</dbReference>
<sequence length="206" mass="21777">MLIGDIVGSRRAPDRGRVHDLVAAALVETNSAYAPTVDLAITAGDEFQGTFADVGSAVAVSLRVRLSLLPEVDVRQGIGWGPVAVLAESPRVEDGPGWWAARAAIEAVKADAMRSGTRSARTRYAVAPGADGPRCEPVNAALLARDHLVGRLDARALSVLRGLLSGRTQHELARAEGITASAVSQRVRNDGIGVVMAMDELLRRVW</sequence>
<accession>A0A6J4PMU9</accession>
<dbReference type="EMBL" id="CADCUP010000225">
    <property type="protein sequence ID" value="CAA9418556.1"/>
    <property type="molecule type" value="Genomic_DNA"/>
</dbReference>
<proteinExistence type="predicted"/>
<name>A0A6J4PMU9_9ACTN</name>
<protein>
    <submittedName>
        <fullName evidence="1">Uncharacterized protein</fullName>
    </submittedName>
</protein>
<evidence type="ECO:0000313" key="1">
    <source>
        <dbReference type="EMBL" id="CAA9418556.1"/>
    </source>
</evidence>
<reference evidence="1" key="1">
    <citation type="submission" date="2020-02" db="EMBL/GenBank/DDBJ databases">
        <authorList>
            <person name="Meier V. D."/>
        </authorList>
    </citation>
    <scope>NUCLEOTIDE SEQUENCE</scope>
    <source>
        <strain evidence="1">AVDCRST_MAG06</strain>
    </source>
</reference>
<dbReference type="AlphaFoldDB" id="A0A6J4PMU9"/>
<gene>
    <name evidence="1" type="ORF">AVDCRST_MAG06-3363</name>
</gene>
<dbReference type="Pfam" id="PF16264">
    <property type="entry name" value="SatD"/>
    <property type="match status" value="1"/>
</dbReference>